<accession>A0A679GMM9</accession>
<dbReference type="Proteomes" id="UP000501237">
    <property type="component" value="Chromosome"/>
</dbReference>
<reference evidence="1 2" key="1">
    <citation type="journal article" date="2020" name="Microbiol. Resour. Announc.">
        <title>Complete genome sequence of Pseudomonas otitidis strain MrB4, isolated from Lake Biwa in Japan.</title>
        <authorList>
            <person name="Miyazaki K."/>
            <person name="Hase E."/>
            <person name="Maruya T."/>
        </authorList>
    </citation>
    <scope>NUCLEOTIDE SEQUENCE [LARGE SCALE GENOMIC DNA]</scope>
    <source>
        <strain evidence="1 2">MrB4</strain>
    </source>
</reference>
<evidence type="ECO:0000313" key="1">
    <source>
        <dbReference type="EMBL" id="BCA27947.1"/>
    </source>
</evidence>
<dbReference type="AlphaFoldDB" id="A0A679GMM9"/>
<sequence>MKEQRRYLALRAHIDELIQSGGRILSREPLTLRANGSLYTIAHGMLIGHIAAA</sequence>
<organism evidence="1 2">
    <name type="scientific">Metapseudomonas otitidis</name>
    <dbReference type="NCBI Taxonomy" id="319939"/>
    <lineage>
        <taxon>Bacteria</taxon>
        <taxon>Pseudomonadati</taxon>
        <taxon>Pseudomonadota</taxon>
        <taxon>Gammaproteobacteria</taxon>
        <taxon>Pseudomonadales</taxon>
        <taxon>Pseudomonadaceae</taxon>
        <taxon>Metapseudomonas</taxon>
    </lineage>
</organism>
<evidence type="ECO:0000313" key="2">
    <source>
        <dbReference type="Proteomes" id="UP000501237"/>
    </source>
</evidence>
<dbReference type="KEGG" id="poj:PtoMrB4_19240"/>
<name>A0A679GMM9_9GAMM</name>
<protein>
    <submittedName>
        <fullName evidence="1">Uncharacterized protein</fullName>
    </submittedName>
</protein>
<dbReference type="EMBL" id="AP022642">
    <property type="protein sequence ID" value="BCA27947.1"/>
    <property type="molecule type" value="Genomic_DNA"/>
</dbReference>
<proteinExistence type="predicted"/>
<dbReference type="GeneID" id="57397139"/>
<dbReference type="RefSeq" id="WP_172433107.1">
    <property type="nucleotide sequence ID" value="NZ_AP022642.1"/>
</dbReference>
<gene>
    <name evidence="1" type="ORF">PtoMrB4_19240</name>
</gene>